<keyword evidence="3" id="KW-1185">Reference proteome</keyword>
<evidence type="ECO:0000313" key="3">
    <source>
        <dbReference type="Proteomes" id="UP000053105"/>
    </source>
</evidence>
<organism evidence="2 3">
    <name type="scientific">Melipona quadrifasciata</name>
    <dbReference type="NCBI Taxonomy" id="166423"/>
    <lineage>
        <taxon>Eukaryota</taxon>
        <taxon>Metazoa</taxon>
        <taxon>Ecdysozoa</taxon>
        <taxon>Arthropoda</taxon>
        <taxon>Hexapoda</taxon>
        <taxon>Insecta</taxon>
        <taxon>Pterygota</taxon>
        <taxon>Neoptera</taxon>
        <taxon>Endopterygota</taxon>
        <taxon>Hymenoptera</taxon>
        <taxon>Apocrita</taxon>
        <taxon>Aculeata</taxon>
        <taxon>Apoidea</taxon>
        <taxon>Anthophila</taxon>
        <taxon>Apidae</taxon>
        <taxon>Melipona</taxon>
    </lineage>
</organism>
<dbReference type="AlphaFoldDB" id="A0A0N1IU10"/>
<feature type="region of interest" description="Disordered" evidence="1">
    <location>
        <begin position="76"/>
        <end position="99"/>
    </location>
</feature>
<dbReference type="Proteomes" id="UP000053105">
    <property type="component" value="Unassembled WGS sequence"/>
</dbReference>
<feature type="region of interest" description="Disordered" evidence="1">
    <location>
        <begin position="193"/>
        <end position="217"/>
    </location>
</feature>
<proteinExistence type="predicted"/>
<evidence type="ECO:0000256" key="1">
    <source>
        <dbReference type="SAM" id="MobiDB-lite"/>
    </source>
</evidence>
<feature type="compositionally biased region" description="Basic and acidic residues" evidence="1">
    <location>
        <begin position="200"/>
        <end position="217"/>
    </location>
</feature>
<evidence type="ECO:0000313" key="2">
    <source>
        <dbReference type="EMBL" id="KOX79101.1"/>
    </source>
</evidence>
<dbReference type="OrthoDB" id="10553079at2759"/>
<name>A0A0N1IU10_9HYME</name>
<dbReference type="EMBL" id="KQ435715">
    <property type="protein sequence ID" value="KOX79101.1"/>
    <property type="molecule type" value="Genomic_DNA"/>
</dbReference>
<accession>A0A0N1IU10</accession>
<protein>
    <submittedName>
        <fullName evidence="2">Uncharacterized protein</fullName>
    </submittedName>
</protein>
<gene>
    <name evidence="2" type="ORF">WN51_09911</name>
</gene>
<sequence>METYEEKLRAKSESPMERGRMLTFVLFFQFAVCEIGLGEILRTKQNEVVTDWFEGSLFNSELKLEESLKERELVRNDRGKREGRKKKQERSERNNYGSVDYEKKSDETYGVAASAASGRERQLKLFNFTISFRMRELCRFDSFLCDVYFPRNSNLTLKGNIPADGVLLSRIPAGKKSKVVTIDLGNSLFTELTESRNQGRKRENTTEEGRRKKKEMHDEGIGDLIPTILLINNYRRISRQ</sequence>
<reference evidence="2 3" key="1">
    <citation type="submission" date="2015-07" db="EMBL/GenBank/DDBJ databases">
        <title>The genome of Melipona quadrifasciata.</title>
        <authorList>
            <person name="Pan H."/>
            <person name="Kapheim K."/>
        </authorList>
    </citation>
    <scope>NUCLEOTIDE SEQUENCE [LARGE SCALE GENOMIC DNA]</scope>
    <source>
        <strain evidence="2">0111107301</strain>
        <tissue evidence="2">Whole body</tissue>
    </source>
</reference>